<evidence type="ECO:0000256" key="8">
    <source>
        <dbReference type="SAM" id="Phobius"/>
    </source>
</evidence>
<feature type="transmembrane region" description="Helical" evidence="8">
    <location>
        <begin position="14"/>
        <end position="33"/>
    </location>
</feature>
<feature type="transmembrane region" description="Helical" evidence="8">
    <location>
        <begin position="65"/>
        <end position="84"/>
    </location>
</feature>
<feature type="transmembrane region" description="Helical" evidence="8">
    <location>
        <begin position="208"/>
        <end position="228"/>
    </location>
</feature>
<keyword evidence="3" id="KW-0813">Transport</keyword>
<evidence type="ECO:0000256" key="3">
    <source>
        <dbReference type="ARBA" id="ARBA00022448"/>
    </source>
</evidence>
<evidence type="ECO:0000313" key="9">
    <source>
        <dbReference type="EMBL" id="MFC7235655.1"/>
    </source>
</evidence>
<dbReference type="GeneID" id="79267352"/>
<protein>
    <submittedName>
        <fullName evidence="9">AzlC family ABC transporter permease</fullName>
    </submittedName>
</protein>
<evidence type="ECO:0000256" key="5">
    <source>
        <dbReference type="ARBA" id="ARBA00022692"/>
    </source>
</evidence>
<sequence>MTLRDDFLAGVRDVAPVLLGIVPFGLVAGAAAVEAGLTGAQAVGLSVVVFAGASQLAAIDLLGDGAPLAVVVGTVVVVNLRMVMYSASIAPHFRDLAARWKALVAYLLTDQAYAMSLTRFRENGVSRRGYYLGVAAPLWVVWQICTVVGVVVGARVPAWLPLDFALPLVFLALLVPAVEDAGTAAAALVGGTLATVGAGLPYELGLPLGAVCGVLAGLLAAPVGRALGGVRR</sequence>
<keyword evidence="10" id="KW-1185">Reference proteome</keyword>
<evidence type="ECO:0000313" key="10">
    <source>
        <dbReference type="Proteomes" id="UP001596398"/>
    </source>
</evidence>
<keyword evidence="4" id="KW-1003">Cell membrane</keyword>
<dbReference type="Proteomes" id="UP001596398">
    <property type="component" value="Unassembled WGS sequence"/>
</dbReference>
<dbReference type="Pfam" id="PF03591">
    <property type="entry name" value="AzlC"/>
    <property type="match status" value="1"/>
</dbReference>
<keyword evidence="6 8" id="KW-1133">Transmembrane helix</keyword>
<dbReference type="RefSeq" id="WP_276233792.1">
    <property type="nucleotide sequence ID" value="NZ_CP119802.1"/>
</dbReference>
<dbReference type="InterPro" id="IPR011606">
    <property type="entry name" value="Brnchd-chn_aa_trnsp_permease"/>
</dbReference>
<evidence type="ECO:0000256" key="4">
    <source>
        <dbReference type="ARBA" id="ARBA00022475"/>
    </source>
</evidence>
<dbReference type="GO" id="GO:0005886">
    <property type="term" value="C:plasma membrane"/>
    <property type="evidence" value="ECO:0007669"/>
    <property type="project" value="UniProtKB-SubCell"/>
</dbReference>
<gene>
    <name evidence="9" type="ORF">ACFQJ4_10050</name>
</gene>
<dbReference type="PANTHER" id="PTHR34979">
    <property type="entry name" value="INNER MEMBRANE PROTEIN YGAZ"/>
    <property type="match status" value="1"/>
</dbReference>
<comment type="similarity">
    <text evidence="2">Belongs to the AzlC family.</text>
</comment>
<keyword evidence="7 8" id="KW-0472">Membrane</keyword>
<evidence type="ECO:0000256" key="1">
    <source>
        <dbReference type="ARBA" id="ARBA00004651"/>
    </source>
</evidence>
<comment type="subcellular location">
    <subcellularLocation>
        <location evidence="1">Cell membrane</location>
        <topology evidence="1">Multi-pass membrane protein</topology>
    </subcellularLocation>
</comment>
<feature type="transmembrane region" description="Helical" evidence="8">
    <location>
        <begin position="129"/>
        <end position="152"/>
    </location>
</feature>
<organism evidence="9 10">
    <name type="scientific">Halosegnis marinus</name>
    <dbReference type="NCBI Taxonomy" id="3034023"/>
    <lineage>
        <taxon>Archaea</taxon>
        <taxon>Methanobacteriati</taxon>
        <taxon>Methanobacteriota</taxon>
        <taxon>Stenosarchaea group</taxon>
        <taxon>Halobacteria</taxon>
        <taxon>Halobacteriales</taxon>
        <taxon>Natronomonadaceae</taxon>
        <taxon>Halosegnis</taxon>
    </lineage>
</organism>
<keyword evidence="5 8" id="KW-0812">Transmembrane</keyword>
<accession>A0ABD5ZQU5</accession>
<dbReference type="PANTHER" id="PTHR34979:SF1">
    <property type="entry name" value="INNER MEMBRANE PROTEIN YGAZ"/>
    <property type="match status" value="1"/>
</dbReference>
<feature type="transmembrane region" description="Helical" evidence="8">
    <location>
        <begin position="185"/>
        <end position="202"/>
    </location>
</feature>
<feature type="transmembrane region" description="Helical" evidence="8">
    <location>
        <begin position="158"/>
        <end position="178"/>
    </location>
</feature>
<evidence type="ECO:0000256" key="7">
    <source>
        <dbReference type="ARBA" id="ARBA00023136"/>
    </source>
</evidence>
<proteinExistence type="inferred from homology"/>
<comment type="caution">
    <text evidence="9">The sequence shown here is derived from an EMBL/GenBank/DDBJ whole genome shotgun (WGS) entry which is preliminary data.</text>
</comment>
<reference evidence="9 10" key="1">
    <citation type="journal article" date="2019" name="Int. J. Syst. Evol. Microbiol.">
        <title>The Global Catalogue of Microorganisms (GCM) 10K type strain sequencing project: providing services to taxonomists for standard genome sequencing and annotation.</title>
        <authorList>
            <consortium name="The Broad Institute Genomics Platform"/>
            <consortium name="The Broad Institute Genome Sequencing Center for Infectious Disease"/>
            <person name="Wu L."/>
            <person name="Ma J."/>
        </authorList>
    </citation>
    <scope>NUCLEOTIDE SEQUENCE [LARGE SCALE GENOMIC DNA]</scope>
    <source>
        <strain evidence="9 10">DT85</strain>
    </source>
</reference>
<dbReference type="AlphaFoldDB" id="A0ABD5ZQU5"/>
<feature type="transmembrane region" description="Helical" evidence="8">
    <location>
        <begin position="40"/>
        <end position="59"/>
    </location>
</feature>
<evidence type="ECO:0000256" key="2">
    <source>
        <dbReference type="ARBA" id="ARBA00010735"/>
    </source>
</evidence>
<name>A0ABD5ZQU5_9EURY</name>
<dbReference type="EMBL" id="JBHTAP010000001">
    <property type="protein sequence ID" value="MFC7235655.1"/>
    <property type="molecule type" value="Genomic_DNA"/>
</dbReference>
<evidence type="ECO:0000256" key="6">
    <source>
        <dbReference type="ARBA" id="ARBA00022989"/>
    </source>
</evidence>